<keyword evidence="2" id="KW-1185">Reference proteome</keyword>
<gene>
    <name evidence="1" type="ORF">DESPIGER_1155</name>
</gene>
<accession>A0A1K1LE80</accession>
<dbReference type="EMBL" id="LT630450">
    <property type="protein sequence ID" value="SFV73007.1"/>
    <property type="molecule type" value="Genomic_DNA"/>
</dbReference>
<name>A0A1K1LE80_9BACT</name>
<protein>
    <submittedName>
        <fullName evidence="1">Uncharacterized protein</fullName>
    </submittedName>
</protein>
<evidence type="ECO:0000313" key="1">
    <source>
        <dbReference type="EMBL" id="SFV73007.1"/>
    </source>
</evidence>
<evidence type="ECO:0000313" key="2">
    <source>
        <dbReference type="Proteomes" id="UP000186323"/>
    </source>
</evidence>
<dbReference type="Proteomes" id="UP000186323">
    <property type="component" value="Chromosome I"/>
</dbReference>
<sequence length="50" mass="5328">MQVGGVDVSEAVHGVSSAWAPPAEICFFRQQDKVPVAGHAVDAATARWYD</sequence>
<proteinExistence type="predicted"/>
<organism evidence="1 2">
    <name type="scientific">Desulfovibrio piger</name>
    <dbReference type="NCBI Taxonomy" id="901"/>
    <lineage>
        <taxon>Bacteria</taxon>
        <taxon>Pseudomonadati</taxon>
        <taxon>Thermodesulfobacteriota</taxon>
        <taxon>Desulfovibrionia</taxon>
        <taxon>Desulfovibrionales</taxon>
        <taxon>Desulfovibrionaceae</taxon>
        <taxon>Desulfovibrio</taxon>
    </lineage>
</organism>
<reference evidence="2" key="1">
    <citation type="submission" date="2016-10" db="EMBL/GenBank/DDBJ databases">
        <authorList>
            <person name="Wegmann U."/>
        </authorList>
    </citation>
    <scope>NUCLEOTIDE SEQUENCE [LARGE SCALE GENOMIC DNA]</scope>
</reference>
<dbReference type="AlphaFoldDB" id="A0A1K1LE80"/>
<dbReference type="KEGG" id="dpg:DESPIGER_1155"/>